<feature type="non-terminal residue" evidence="1">
    <location>
        <position position="1"/>
    </location>
</feature>
<dbReference type="AlphaFoldDB" id="A0A383AFQ7"/>
<protein>
    <submittedName>
        <fullName evidence="1">Uncharacterized protein</fullName>
    </submittedName>
</protein>
<dbReference type="EMBL" id="UINC01191677">
    <property type="protein sequence ID" value="SVE06431.1"/>
    <property type="molecule type" value="Genomic_DNA"/>
</dbReference>
<organism evidence="1">
    <name type="scientific">marine metagenome</name>
    <dbReference type="NCBI Taxonomy" id="408172"/>
    <lineage>
        <taxon>unclassified sequences</taxon>
        <taxon>metagenomes</taxon>
        <taxon>ecological metagenomes</taxon>
    </lineage>
</organism>
<accession>A0A383AFQ7</accession>
<gene>
    <name evidence="1" type="ORF">METZ01_LOCUS459285</name>
</gene>
<feature type="non-terminal residue" evidence="1">
    <location>
        <position position="251"/>
    </location>
</feature>
<sequence>DFDNSTAASQINGAITSSEITIWPSTLVGILSGGTAVVLQANNDITVSEAITASNSGNGGNLTMQAGRTIDINANITTDNGNLTLTANETLANGVVDAQRDSGNAEINLTGATINTGTGTFTATISAGADKTNSGTADITLNTVTAGALVMTNNGTTTGSDILDSGVLTVSGTSSFTTVGDGVITLDSANALTGAVTLNTGSSANATVDNGTTALIIAESNVGGTLTLTSGATAGIIDTMATASGTVTVGG</sequence>
<proteinExistence type="predicted"/>
<evidence type="ECO:0000313" key="1">
    <source>
        <dbReference type="EMBL" id="SVE06431.1"/>
    </source>
</evidence>
<name>A0A383AFQ7_9ZZZZ</name>
<reference evidence="1" key="1">
    <citation type="submission" date="2018-05" db="EMBL/GenBank/DDBJ databases">
        <authorList>
            <person name="Lanie J.A."/>
            <person name="Ng W.-L."/>
            <person name="Kazmierczak K.M."/>
            <person name="Andrzejewski T.M."/>
            <person name="Davidsen T.M."/>
            <person name="Wayne K.J."/>
            <person name="Tettelin H."/>
            <person name="Glass J.I."/>
            <person name="Rusch D."/>
            <person name="Podicherti R."/>
            <person name="Tsui H.-C.T."/>
            <person name="Winkler M.E."/>
        </authorList>
    </citation>
    <scope>NUCLEOTIDE SEQUENCE</scope>
</reference>